<reference evidence="1 2" key="1">
    <citation type="submission" date="2011-09" db="EMBL/GenBank/DDBJ databases">
        <authorList>
            <person name="Pope W.H."/>
            <person name="Pedulla M.L."/>
            <person name="Ford M.E."/>
            <person name="Peebles C.L."/>
            <person name="Hatfull G.H."/>
            <person name="Hendrix R.W."/>
        </authorList>
    </citation>
    <scope>NUCLEOTIDE SEQUENCE [LARGE SCALE GENOMIC DNA]</scope>
    <source>
        <strain evidence="1">G</strain>
    </source>
</reference>
<keyword evidence="2" id="KW-1185">Reference proteome</keyword>
<proteinExistence type="predicted"/>
<evidence type="ECO:0000313" key="1">
    <source>
        <dbReference type="EMBL" id="AEO93730.1"/>
    </source>
</evidence>
<evidence type="ECO:0000313" key="2">
    <source>
        <dbReference type="Proteomes" id="UP000009273"/>
    </source>
</evidence>
<protein>
    <submittedName>
        <fullName evidence="1">Gp472</fullName>
    </submittedName>
</protein>
<gene>
    <name evidence="1" type="primary">472</name>
    <name evidence="1" type="ORF">G_472</name>
</gene>
<name>G3MAL3_9CAUD</name>
<dbReference type="RefSeq" id="YP_009015775.1">
    <property type="nucleotide sequence ID" value="NC_023719.1"/>
</dbReference>
<accession>G3MAL3</accession>
<dbReference type="GeneID" id="18563686"/>
<sequence>MDVIEIKQFEINTSQEEYKILSDILNISNNFSITKENSTYYITSQKENACIKFSLVINQYNHIAKVVYNEGKQKYNIHAIARTLTDIAEDYTIATNKKIKHKLSIIKSENNKCPICNSQLTMLSESELKCKNNCYNIFNSNYSGSIDFVVTIFGKEHSIYGDYSIKSKVRLINKIYNHISNWKKNEKYLAKILKGEY</sequence>
<dbReference type="Proteomes" id="UP000009273">
    <property type="component" value="Segment"/>
</dbReference>
<organism evidence="1 2">
    <name type="scientific">Bacillus phage G</name>
    <dbReference type="NCBI Taxonomy" id="2884420"/>
    <lineage>
        <taxon>Viruses</taxon>
        <taxon>Duplodnaviria</taxon>
        <taxon>Heunggongvirae</taxon>
        <taxon>Uroviricota</taxon>
        <taxon>Caudoviricetes</taxon>
        <taxon>Donellivirus</taxon>
        <taxon>Donellivirus gee</taxon>
    </lineage>
</organism>
<dbReference type="KEGG" id="vg:18563686"/>
<dbReference type="EMBL" id="JN638751">
    <property type="protein sequence ID" value="AEO93730.1"/>
    <property type="molecule type" value="Genomic_DNA"/>
</dbReference>